<evidence type="ECO:0000313" key="2">
    <source>
        <dbReference type="EMBL" id="GJN06929.1"/>
    </source>
</evidence>
<name>A0AAV5D7H2_ELECO</name>
<organism evidence="2 3">
    <name type="scientific">Eleusine coracana subsp. coracana</name>
    <dbReference type="NCBI Taxonomy" id="191504"/>
    <lineage>
        <taxon>Eukaryota</taxon>
        <taxon>Viridiplantae</taxon>
        <taxon>Streptophyta</taxon>
        <taxon>Embryophyta</taxon>
        <taxon>Tracheophyta</taxon>
        <taxon>Spermatophyta</taxon>
        <taxon>Magnoliopsida</taxon>
        <taxon>Liliopsida</taxon>
        <taxon>Poales</taxon>
        <taxon>Poaceae</taxon>
        <taxon>PACMAD clade</taxon>
        <taxon>Chloridoideae</taxon>
        <taxon>Cynodonteae</taxon>
        <taxon>Eleusininae</taxon>
        <taxon>Eleusine</taxon>
    </lineage>
</organism>
<dbReference type="AlphaFoldDB" id="A0AAV5D7H2"/>
<protein>
    <recommendedName>
        <fullName evidence="1">Reverse transcriptase zinc-binding domain-containing protein</fullName>
    </recommendedName>
</protein>
<feature type="domain" description="Reverse transcriptase zinc-binding" evidence="1">
    <location>
        <begin position="2"/>
        <end position="35"/>
    </location>
</feature>
<proteinExistence type="predicted"/>
<sequence>MKRNWPCNVNCSLCYCMPETTPHLLTECNFTEAVWNQLLIYLQRQGQIAQLNTDGI</sequence>
<keyword evidence="3" id="KW-1185">Reference proteome</keyword>
<reference evidence="2" key="1">
    <citation type="journal article" date="2018" name="DNA Res.">
        <title>Multiple hybrid de novo genome assembly of finger millet, an orphan allotetraploid crop.</title>
        <authorList>
            <person name="Hatakeyama M."/>
            <person name="Aluri S."/>
            <person name="Balachadran M.T."/>
            <person name="Sivarajan S.R."/>
            <person name="Patrignani A."/>
            <person name="Gruter S."/>
            <person name="Poveda L."/>
            <person name="Shimizu-Inatsugi R."/>
            <person name="Baeten J."/>
            <person name="Francoijs K.J."/>
            <person name="Nataraja K.N."/>
            <person name="Reddy Y.A.N."/>
            <person name="Phadnis S."/>
            <person name="Ravikumar R.L."/>
            <person name="Schlapbach R."/>
            <person name="Sreeman S.M."/>
            <person name="Shimizu K.K."/>
        </authorList>
    </citation>
    <scope>NUCLEOTIDE SEQUENCE</scope>
</reference>
<evidence type="ECO:0000313" key="3">
    <source>
        <dbReference type="Proteomes" id="UP001054889"/>
    </source>
</evidence>
<dbReference type="Pfam" id="PF13966">
    <property type="entry name" value="zf-RVT"/>
    <property type="match status" value="1"/>
</dbReference>
<evidence type="ECO:0000259" key="1">
    <source>
        <dbReference type="Pfam" id="PF13966"/>
    </source>
</evidence>
<reference evidence="2" key="2">
    <citation type="submission" date="2021-12" db="EMBL/GenBank/DDBJ databases">
        <title>Resequencing data analysis of finger millet.</title>
        <authorList>
            <person name="Hatakeyama M."/>
            <person name="Aluri S."/>
            <person name="Balachadran M.T."/>
            <person name="Sivarajan S.R."/>
            <person name="Poveda L."/>
            <person name="Shimizu-Inatsugi R."/>
            <person name="Schlapbach R."/>
            <person name="Sreeman S.M."/>
            <person name="Shimizu K.K."/>
        </authorList>
    </citation>
    <scope>NUCLEOTIDE SEQUENCE</scope>
</reference>
<dbReference type="InterPro" id="IPR026960">
    <property type="entry name" value="RVT-Znf"/>
</dbReference>
<dbReference type="EMBL" id="BQKI01000013">
    <property type="protein sequence ID" value="GJN06929.1"/>
    <property type="molecule type" value="Genomic_DNA"/>
</dbReference>
<accession>A0AAV5D7H2</accession>
<comment type="caution">
    <text evidence="2">The sequence shown here is derived from an EMBL/GenBank/DDBJ whole genome shotgun (WGS) entry which is preliminary data.</text>
</comment>
<gene>
    <name evidence="2" type="primary">ga24706</name>
    <name evidence="2" type="ORF">PR202_ga24706</name>
</gene>
<dbReference type="Proteomes" id="UP001054889">
    <property type="component" value="Unassembled WGS sequence"/>
</dbReference>